<protein>
    <submittedName>
        <fullName evidence="1">Uncharacterized protein</fullName>
    </submittedName>
</protein>
<accession>A0A3S4Z3L6</accession>
<dbReference type="EMBL" id="LR134495">
    <property type="protein sequence ID" value="VEI74724.1"/>
    <property type="molecule type" value="Genomic_DNA"/>
</dbReference>
<sequence length="131" mass="15435">MAISAEQWKEIKQALSGIVGSVTFQYREHQLTVHVTQAGRKLELVVYVDGELRREWVRETHELRSYLEEVWYRKELSRFTAKQKKEYKGFMSKKELNEKIVVSLPTFPSPTALIRQYKKLDGLELSDCWGL</sequence>
<dbReference type="AlphaFoldDB" id="A0A3S4Z3L6"/>
<name>A0A3S4Z3L6_MANHA</name>
<organism evidence="1 2">
    <name type="scientific">Mannheimia haemolytica</name>
    <name type="common">Pasteurella haemolytica</name>
    <dbReference type="NCBI Taxonomy" id="75985"/>
    <lineage>
        <taxon>Bacteria</taxon>
        <taxon>Pseudomonadati</taxon>
        <taxon>Pseudomonadota</taxon>
        <taxon>Gammaproteobacteria</taxon>
        <taxon>Pasteurellales</taxon>
        <taxon>Pasteurellaceae</taxon>
        <taxon>Mannheimia</taxon>
    </lineage>
</organism>
<proteinExistence type="predicted"/>
<dbReference type="Proteomes" id="UP000271188">
    <property type="component" value="Chromosome"/>
</dbReference>
<evidence type="ECO:0000313" key="1">
    <source>
        <dbReference type="EMBL" id="VEI74724.1"/>
    </source>
</evidence>
<dbReference type="RefSeq" id="WP_126301195.1">
    <property type="nucleotide sequence ID" value="NZ_LR134495.1"/>
</dbReference>
<gene>
    <name evidence="1" type="ORF">NCTC10643_00242</name>
</gene>
<reference evidence="1" key="1">
    <citation type="submission" date="2018-12" db="EMBL/GenBank/DDBJ databases">
        <authorList>
            <consortium name="Pathogen Informatics"/>
        </authorList>
    </citation>
    <scope>NUCLEOTIDE SEQUENCE [LARGE SCALE GENOMIC DNA]</scope>
    <source>
        <strain evidence="1">NCTC10643</strain>
    </source>
</reference>
<evidence type="ECO:0000313" key="2">
    <source>
        <dbReference type="Proteomes" id="UP000271188"/>
    </source>
</evidence>